<dbReference type="InterPro" id="IPR002798">
    <property type="entry name" value="SpoIIM-like"/>
</dbReference>
<keyword evidence="1" id="KW-1133">Transmembrane helix</keyword>
<sequence length="182" mass="19998">MLPIKGRLSMDKKFVFLASLFLIVSFSAGVFTEIAVPSEKMMISTELPGLAASLADYIKSDIITILAAMIFSALFFLMPLVILMVIGKTFSLGFTAAYILSSLEEKGFSLVIAALLPRGLFKLPAYIALIIVSYETAKFVRKNYHNPAALKGIKPHLFHFLFCLAALIVSSILETFLLQIVL</sequence>
<feature type="transmembrane region" description="Helical" evidence="1">
    <location>
        <begin position="107"/>
        <end position="134"/>
    </location>
</feature>
<evidence type="ECO:0000256" key="1">
    <source>
        <dbReference type="SAM" id="Phobius"/>
    </source>
</evidence>
<feature type="transmembrane region" description="Helical" evidence="1">
    <location>
        <begin position="157"/>
        <end position="178"/>
    </location>
</feature>
<keyword evidence="1" id="KW-0472">Membrane</keyword>
<comment type="caution">
    <text evidence="2">The sequence shown here is derived from an EMBL/GenBank/DDBJ whole genome shotgun (WGS) entry which is preliminary data.</text>
</comment>
<dbReference type="OrthoDB" id="2083245at2"/>
<protein>
    <recommendedName>
        <fullName evidence="4">Stage II sporulation protein M</fullName>
    </recommendedName>
</protein>
<accession>A0A415DSW4</accession>
<keyword evidence="3" id="KW-1185">Reference proteome</keyword>
<organism evidence="2 3">
    <name type="scientific">Emergencia timonensis</name>
    <dbReference type="NCBI Taxonomy" id="1776384"/>
    <lineage>
        <taxon>Bacteria</taxon>
        <taxon>Bacillati</taxon>
        <taxon>Bacillota</taxon>
        <taxon>Clostridia</taxon>
        <taxon>Peptostreptococcales</taxon>
        <taxon>Anaerovoracaceae</taxon>
        <taxon>Emergencia</taxon>
    </lineage>
</organism>
<dbReference type="AlphaFoldDB" id="A0A415DSW4"/>
<name>A0A415DSW4_9FIRM</name>
<gene>
    <name evidence="2" type="ORF">DW099_19680</name>
</gene>
<keyword evidence="1" id="KW-0812">Transmembrane</keyword>
<evidence type="ECO:0000313" key="2">
    <source>
        <dbReference type="EMBL" id="RHJ82783.1"/>
    </source>
</evidence>
<proteinExistence type="predicted"/>
<evidence type="ECO:0008006" key="4">
    <source>
        <dbReference type="Google" id="ProtNLM"/>
    </source>
</evidence>
<evidence type="ECO:0000313" key="3">
    <source>
        <dbReference type="Proteomes" id="UP000284841"/>
    </source>
</evidence>
<feature type="transmembrane region" description="Helical" evidence="1">
    <location>
        <begin position="62"/>
        <end position="86"/>
    </location>
</feature>
<dbReference type="Proteomes" id="UP000284841">
    <property type="component" value="Unassembled WGS sequence"/>
</dbReference>
<dbReference type="Pfam" id="PF01944">
    <property type="entry name" value="SpoIIM"/>
    <property type="match status" value="1"/>
</dbReference>
<reference evidence="2 3" key="1">
    <citation type="submission" date="2018-08" db="EMBL/GenBank/DDBJ databases">
        <title>A genome reference for cultivated species of the human gut microbiota.</title>
        <authorList>
            <person name="Zou Y."/>
            <person name="Xue W."/>
            <person name="Luo G."/>
        </authorList>
    </citation>
    <scope>NUCLEOTIDE SEQUENCE [LARGE SCALE GENOMIC DNA]</scope>
    <source>
        <strain evidence="2 3">AM07-24</strain>
    </source>
</reference>
<dbReference type="EMBL" id="QRMS01000012">
    <property type="protein sequence ID" value="RHJ82783.1"/>
    <property type="molecule type" value="Genomic_DNA"/>
</dbReference>